<proteinExistence type="predicted"/>
<evidence type="ECO:0000313" key="2">
    <source>
        <dbReference type="Proteomes" id="UP000092740"/>
    </source>
</evidence>
<dbReference type="EMBL" id="MAQD01000012">
    <property type="protein sequence ID" value="OBY49461.1"/>
    <property type="molecule type" value="Genomic_DNA"/>
</dbReference>
<protein>
    <submittedName>
        <fullName evidence="1">Uncharacterized protein</fullName>
    </submittedName>
</protein>
<reference evidence="1 2" key="1">
    <citation type="submission" date="2016-06" db="EMBL/GenBank/DDBJ databases">
        <title>Simultaneous identification of Haemophilus influenzae and Haemophilus haemolyticus using TaqMan real-time PCR.</title>
        <authorList>
            <person name="Price E.P."/>
            <person name="Sarovich D.S."/>
            <person name="Harris T."/>
            <person name="Spargo J.C."/>
            <person name="Nosworthy E."/>
            <person name="Beissbarth J."/>
            <person name="Smith-Vaughan H.C."/>
        </authorList>
    </citation>
    <scope>NUCLEOTIDE SEQUENCE [LARGE SCALE GENOMIC DNA]</scope>
    <source>
        <strain evidence="1 2">ATCC 9796</strain>
    </source>
</reference>
<dbReference type="GeneID" id="93298692"/>
<gene>
    <name evidence="1" type="ORF">BBB48_10325</name>
</gene>
<dbReference type="RefSeq" id="WP_032822482.1">
    <property type="nucleotide sequence ID" value="NZ_CP065991.1"/>
</dbReference>
<dbReference type="Proteomes" id="UP000092740">
    <property type="component" value="Unassembled WGS sequence"/>
</dbReference>
<evidence type="ECO:0000313" key="1">
    <source>
        <dbReference type="EMBL" id="OBY49461.1"/>
    </source>
</evidence>
<dbReference type="AlphaFoldDB" id="A0AB36E5W8"/>
<comment type="caution">
    <text evidence="1">The sequence shown here is derived from an EMBL/GenBank/DDBJ whole genome shotgun (WGS) entry which is preliminary data.</text>
</comment>
<organism evidence="1 2">
    <name type="scientific">Haemophilus parainfluenzae</name>
    <dbReference type="NCBI Taxonomy" id="729"/>
    <lineage>
        <taxon>Bacteria</taxon>
        <taxon>Pseudomonadati</taxon>
        <taxon>Pseudomonadota</taxon>
        <taxon>Gammaproteobacteria</taxon>
        <taxon>Pasteurellales</taxon>
        <taxon>Pasteurellaceae</taxon>
        <taxon>Haemophilus</taxon>
    </lineage>
</organism>
<name>A0AB36E5W8_HAEPA</name>
<accession>A0AB36E5W8</accession>
<sequence>MWKIYKDNDQDLSFVLGCMYCQAIDLKEFKLWLLRVIETSNTDDIPMYIYDLTDFDGPLFKISEVIGFSLRNYFSLEEEYSIYGIAYIRNKNIVDAPVEMDKAIHYLKLNNYLLKKFKYFFPFIDEV</sequence>